<dbReference type="Proteomes" id="UP000735874">
    <property type="component" value="Unassembled WGS sequence"/>
</dbReference>
<evidence type="ECO:0000313" key="3">
    <source>
        <dbReference type="EMBL" id="KAG2899497.1"/>
    </source>
</evidence>
<proteinExistence type="predicted"/>
<accession>A0A329RR07</accession>
<dbReference type="EMBL" id="MJFZ01000588">
    <property type="protein sequence ID" value="RAW27123.1"/>
    <property type="molecule type" value="Genomic_DNA"/>
</dbReference>
<feature type="compositionally biased region" description="Acidic residues" evidence="1">
    <location>
        <begin position="526"/>
        <end position="536"/>
    </location>
</feature>
<evidence type="ECO:0000313" key="6">
    <source>
        <dbReference type="EMBL" id="KAG3212439.1"/>
    </source>
</evidence>
<dbReference type="EMBL" id="RCML01000862">
    <property type="protein sequence ID" value="KAG2968411.1"/>
    <property type="molecule type" value="Genomic_DNA"/>
</dbReference>
<dbReference type="EMBL" id="RCMG01000723">
    <property type="protein sequence ID" value="KAG2850027.1"/>
    <property type="molecule type" value="Genomic_DNA"/>
</dbReference>
<name>A0A329RR07_9STRA</name>
<dbReference type="EMBL" id="RCMV01000838">
    <property type="protein sequence ID" value="KAG3212439.1"/>
    <property type="molecule type" value="Genomic_DNA"/>
</dbReference>
<sequence length="536" mass="59139">MSSSPCTCRGVTKQGAPCSISFGLTPDGFCKFHTPNARQCLGISRTSGQRCKVKWDLDGSGYCVHHRSQGSTCIPSTTAIPNACRGLTKRGTLCSVSWGLDADGFCKYHAPNAAQCKGLARATGRRCKIKWGLDDRGYCQFHQRLDAPVSRQCEAMVATTGRRCAQTVGIDSDGFCTAHRMVKVELPMCRGMVPESREPCRNNAKIGYDYCCAAHDPQYATSYVAPSLFNDPGLRSSVEGDIVKLFRGRDLYHGDKLDLNTIGAVELDHILEKQCFAYAFQHVEFRDGDEEAQDVAYMLREEVVNKLPNLCLTRATTNKIKGSAVSKFLDDSFTGHRGSTTFTDYLLVEKRDDTRLARDVTRSIRSEMGSALRRCQRKLADLGETPAFEALAAELQHLYVDMDLRTSYSGKTKPRAVIEKADADTEDKDDEYVLVDSASTDSWTVVDIKRTVKVETRHPTLSADAKAFVPRTVGLATTDSQKNAKDAATHCKLKPDEIETETIANAAMKPVKQEKATARQVPFESTSEDVVEENNA</sequence>
<dbReference type="Proteomes" id="UP000774804">
    <property type="component" value="Unassembled WGS sequence"/>
</dbReference>
<organism evidence="7 8">
    <name type="scientific">Phytophthora cactorum</name>
    <dbReference type="NCBI Taxonomy" id="29920"/>
    <lineage>
        <taxon>Eukaryota</taxon>
        <taxon>Sar</taxon>
        <taxon>Stramenopiles</taxon>
        <taxon>Oomycota</taxon>
        <taxon>Peronosporomycetes</taxon>
        <taxon>Peronosporales</taxon>
        <taxon>Peronosporaceae</taxon>
        <taxon>Phytophthora</taxon>
    </lineage>
</organism>
<evidence type="ECO:0000313" key="5">
    <source>
        <dbReference type="EMBL" id="KAG2968411.1"/>
    </source>
</evidence>
<feature type="region of interest" description="Disordered" evidence="1">
    <location>
        <begin position="509"/>
        <end position="536"/>
    </location>
</feature>
<dbReference type="EMBL" id="RCMK01000717">
    <property type="protein sequence ID" value="KAG2914994.1"/>
    <property type="molecule type" value="Genomic_DNA"/>
</dbReference>
<dbReference type="OrthoDB" id="165089at2759"/>
<dbReference type="Proteomes" id="UP000697107">
    <property type="component" value="Unassembled WGS sequence"/>
</dbReference>
<dbReference type="Proteomes" id="UP000736787">
    <property type="component" value="Unassembled WGS sequence"/>
</dbReference>
<evidence type="ECO:0000313" key="7">
    <source>
        <dbReference type="EMBL" id="RAW27123.1"/>
    </source>
</evidence>
<dbReference type="AlphaFoldDB" id="A0A329RR07"/>
<evidence type="ECO:0000256" key="1">
    <source>
        <dbReference type="SAM" id="MobiDB-lite"/>
    </source>
</evidence>
<dbReference type="Proteomes" id="UP000760860">
    <property type="component" value="Unassembled WGS sequence"/>
</dbReference>
<protein>
    <submittedName>
        <fullName evidence="7">Uncharacterized protein</fullName>
    </submittedName>
</protein>
<evidence type="ECO:0000313" key="2">
    <source>
        <dbReference type="EMBL" id="KAG2850027.1"/>
    </source>
</evidence>
<reference evidence="7 8" key="1">
    <citation type="submission" date="2018-01" db="EMBL/GenBank/DDBJ databases">
        <title>Draft genome of the strawberry crown rot pathogen Phytophthora cactorum.</title>
        <authorList>
            <person name="Armitage A.D."/>
            <person name="Lysoe E."/>
            <person name="Nellist C.F."/>
            <person name="Harrison R.J."/>
            <person name="Brurberg M.B."/>
        </authorList>
    </citation>
    <scope>NUCLEOTIDE SEQUENCE [LARGE SCALE GENOMIC DNA]</scope>
    <source>
        <strain evidence="7 8">10300</strain>
    </source>
</reference>
<evidence type="ECO:0000313" key="4">
    <source>
        <dbReference type="EMBL" id="KAG2914994.1"/>
    </source>
</evidence>
<evidence type="ECO:0000313" key="8">
    <source>
        <dbReference type="Proteomes" id="UP000251314"/>
    </source>
</evidence>
<keyword evidence="8" id="KW-1185">Reference proteome</keyword>
<reference evidence="6" key="2">
    <citation type="submission" date="2018-05" db="EMBL/GenBank/DDBJ databases">
        <title>Effector identification in a new, highly contiguous assembly of the strawberry crown rot pathogen Phytophthora cactorum.</title>
        <authorList>
            <person name="Armitage A.D."/>
            <person name="Nellist C.F."/>
            <person name="Bates H."/>
            <person name="Vickerstaff R.J."/>
            <person name="Harrison R.J."/>
        </authorList>
    </citation>
    <scope>NUCLEOTIDE SEQUENCE</scope>
    <source>
        <strain evidence="2">15-7</strain>
        <strain evidence="3">4032</strain>
        <strain evidence="4">4040</strain>
        <strain evidence="5">P415</strain>
        <strain evidence="6">P421</strain>
    </source>
</reference>
<dbReference type="VEuPathDB" id="FungiDB:PC110_g16476"/>
<comment type="caution">
    <text evidence="7">The sequence shown here is derived from an EMBL/GenBank/DDBJ whole genome shotgun (WGS) entry which is preliminary data.</text>
</comment>
<dbReference type="Proteomes" id="UP000251314">
    <property type="component" value="Unassembled WGS sequence"/>
</dbReference>
<gene>
    <name evidence="7" type="ORF">PC110_g16476</name>
    <name evidence="2" type="ORF">PC113_g17156</name>
    <name evidence="3" type="ORF">PC115_g16508</name>
    <name evidence="4" type="ORF">PC117_g18161</name>
    <name evidence="5" type="ORF">PC118_g18021</name>
    <name evidence="6" type="ORF">PC129_g16612</name>
</gene>
<dbReference type="EMBL" id="RCMI01000727">
    <property type="protein sequence ID" value="KAG2899497.1"/>
    <property type="molecule type" value="Genomic_DNA"/>
</dbReference>